<dbReference type="Proteomes" id="UP000639772">
    <property type="component" value="Unassembled WGS sequence"/>
</dbReference>
<comment type="function">
    <text evidence="8">Aquaporins facilitate the transport of water and small neutral solutes across cell membranes.</text>
</comment>
<feature type="transmembrane region" description="Helical" evidence="10">
    <location>
        <begin position="160"/>
        <end position="180"/>
    </location>
</feature>
<dbReference type="InterPro" id="IPR044222">
    <property type="entry name" value="SIP1-1/2-like"/>
</dbReference>
<dbReference type="SUPFAM" id="SSF81338">
    <property type="entry name" value="Aquaporin-like"/>
    <property type="match status" value="1"/>
</dbReference>
<feature type="transmembrane region" description="Helical" evidence="10">
    <location>
        <begin position="207"/>
        <end position="228"/>
    </location>
</feature>
<dbReference type="InterPro" id="IPR000425">
    <property type="entry name" value="MIP"/>
</dbReference>
<dbReference type="Gene3D" id="1.20.1080.10">
    <property type="entry name" value="Glycerol uptake facilitator protein"/>
    <property type="match status" value="1"/>
</dbReference>
<dbReference type="GO" id="GO:0016020">
    <property type="term" value="C:membrane"/>
    <property type="evidence" value="ECO:0007669"/>
    <property type="project" value="UniProtKB-SubCell"/>
</dbReference>
<evidence type="ECO:0000256" key="9">
    <source>
        <dbReference type="RuleBase" id="RU000477"/>
    </source>
</evidence>
<keyword evidence="6 10" id="KW-0472">Membrane</keyword>
<evidence type="ECO:0000256" key="10">
    <source>
        <dbReference type="SAM" id="Phobius"/>
    </source>
</evidence>
<dbReference type="PANTHER" id="PTHR46739">
    <property type="entry name" value="AQUAPORIN SIP1-1"/>
    <property type="match status" value="1"/>
</dbReference>
<dbReference type="InterPro" id="IPR023271">
    <property type="entry name" value="Aquaporin-like"/>
</dbReference>
<dbReference type="FunFam" id="1.20.1080.10:FF:000043">
    <property type="entry name" value="Aquaporin SIP1-1"/>
    <property type="match status" value="1"/>
</dbReference>
<dbReference type="PANTHER" id="PTHR46739:SF3">
    <property type="entry name" value="AQUAPORIN SIP1-1"/>
    <property type="match status" value="1"/>
</dbReference>
<evidence type="ECO:0000256" key="3">
    <source>
        <dbReference type="ARBA" id="ARBA00022692"/>
    </source>
</evidence>
<keyword evidence="4" id="KW-0677">Repeat</keyword>
<dbReference type="GO" id="GO:0015250">
    <property type="term" value="F:water channel activity"/>
    <property type="evidence" value="ECO:0007669"/>
    <property type="project" value="InterPro"/>
</dbReference>
<feature type="transmembrane region" description="Helical" evidence="10">
    <location>
        <begin position="40"/>
        <end position="62"/>
    </location>
</feature>
<evidence type="ECO:0000313" key="11">
    <source>
        <dbReference type="EMBL" id="KAG0472130.1"/>
    </source>
</evidence>
<proteinExistence type="inferred from homology"/>
<name>A0A835QF85_VANPL</name>
<evidence type="ECO:0000256" key="4">
    <source>
        <dbReference type="ARBA" id="ARBA00022737"/>
    </source>
</evidence>
<evidence type="ECO:0000313" key="12">
    <source>
        <dbReference type="Proteomes" id="UP000639772"/>
    </source>
</evidence>
<keyword evidence="3 9" id="KW-0812">Transmembrane</keyword>
<protein>
    <submittedName>
        <fullName evidence="11">Uncharacterized protein</fullName>
    </submittedName>
</protein>
<dbReference type="PRINTS" id="PR00783">
    <property type="entry name" value="MINTRINSICP"/>
</dbReference>
<feature type="transmembrane region" description="Helical" evidence="10">
    <location>
        <begin position="12"/>
        <end position="34"/>
    </location>
</feature>
<evidence type="ECO:0000256" key="2">
    <source>
        <dbReference type="ARBA" id="ARBA00022448"/>
    </source>
</evidence>
<gene>
    <name evidence="11" type="ORF">HPP92_016676</name>
</gene>
<dbReference type="GO" id="GO:0012505">
    <property type="term" value="C:endomembrane system"/>
    <property type="evidence" value="ECO:0007669"/>
    <property type="project" value="UniProtKB-ARBA"/>
</dbReference>
<feature type="transmembrane region" description="Helical" evidence="10">
    <location>
        <begin position="91"/>
        <end position="110"/>
    </location>
</feature>
<dbReference type="GO" id="GO:0005737">
    <property type="term" value="C:cytoplasm"/>
    <property type="evidence" value="ECO:0007669"/>
    <property type="project" value="UniProtKB-ARBA"/>
</dbReference>
<evidence type="ECO:0000256" key="6">
    <source>
        <dbReference type="ARBA" id="ARBA00023136"/>
    </source>
</evidence>
<evidence type="ECO:0000256" key="1">
    <source>
        <dbReference type="ARBA" id="ARBA00004141"/>
    </source>
</evidence>
<sequence>MGAIKSAIGDAVITFLWVFSVSTIGAFTTIISSALHLQGFASSLLVITVFIAFLVFVFNLIAQALGGASFNPTGTVAFYAAGFGGDSLFSLALRFPAQAAGAVGGALAILEIMPVHHKHLLGGPRVKVDLHTAAVAEGVLTFLISFSVLWIVIKGPKSPFIKCFMIAIATVTMVVSGSGYTGPAMNPANAFGWAYINNRHNTWEQFYVYWICPFIGAILAAWVFRLFFPLPSPKIKKA</sequence>
<evidence type="ECO:0000256" key="7">
    <source>
        <dbReference type="ARBA" id="ARBA00024030"/>
    </source>
</evidence>
<keyword evidence="2 9" id="KW-0813">Transport</keyword>
<evidence type="ECO:0000256" key="8">
    <source>
        <dbReference type="ARBA" id="ARBA00055597"/>
    </source>
</evidence>
<evidence type="ECO:0000256" key="5">
    <source>
        <dbReference type="ARBA" id="ARBA00022989"/>
    </source>
</evidence>
<accession>A0A835QF85</accession>
<dbReference type="OrthoDB" id="3222at2759"/>
<dbReference type="Pfam" id="PF00230">
    <property type="entry name" value="MIP"/>
    <property type="match status" value="1"/>
</dbReference>
<feature type="transmembrane region" description="Helical" evidence="10">
    <location>
        <begin position="130"/>
        <end position="153"/>
    </location>
</feature>
<comment type="similarity">
    <text evidence="7">Belongs to the MIP/aquaporin (TC 1.A.8) family. SIP (TC 1.A.8.10) subfamily.</text>
</comment>
<reference evidence="11 12" key="1">
    <citation type="journal article" date="2020" name="Nat. Food">
        <title>A phased Vanilla planifolia genome enables genetic improvement of flavour and production.</title>
        <authorList>
            <person name="Hasing T."/>
            <person name="Tang H."/>
            <person name="Brym M."/>
            <person name="Khazi F."/>
            <person name="Huang T."/>
            <person name="Chambers A.H."/>
        </authorList>
    </citation>
    <scope>NUCLEOTIDE SEQUENCE [LARGE SCALE GENOMIC DNA]</scope>
    <source>
        <tissue evidence="11">Leaf</tissue>
    </source>
</reference>
<organism evidence="11 12">
    <name type="scientific">Vanilla planifolia</name>
    <name type="common">Vanilla</name>
    <dbReference type="NCBI Taxonomy" id="51239"/>
    <lineage>
        <taxon>Eukaryota</taxon>
        <taxon>Viridiplantae</taxon>
        <taxon>Streptophyta</taxon>
        <taxon>Embryophyta</taxon>
        <taxon>Tracheophyta</taxon>
        <taxon>Spermatophyta</taxon>
        <taxon>Magnoliopsida</taxon>
        <taxon>Liliopsida</taxon>
        <taxon>Asparagales</taxon>
        <taxon>Orchidaceae</taxon>
        <taxon>Vanilloideae</taxon>
        <taxon>Vanilleae</taxon>
        <taxon>Vanilla</taxon>
    </lineage>
</organism>
<dbReference type="EMBL" id="JADCNM010000008">
    <property type="protein sequence ID" value="KAG0472130.1"/>
    <property type="molecule type" value="Genomic_DNA"/>
</dbReference>
<dbReference type="AlphaFoldDB" id="A0A835QF85"/>
<keyword evidence="5 10" id="KW-1133">Transmembrane helix</keyword>
<comment type="caution">
    <text evidence="11">The sequence shown here is derived from an EMBL/GenBank/DDBJ whole genome shotgun (WGS) entry which is preliminary data.</text>
</comment>
<comment type="subcellular location">
    <subcellularLocation>
        <location evidence="1">Membrane</location>
        <topology evidence="1">Multi-pass membrane protein</topology>
    </subcellularLocation>
</comment>